<organism evidence="3 4">
    <name type="scientific">Sanguibacter antarcticus</name>
    <dbReference type="NCBI Taxonomy" id="372484"/>
    <lineage>
        <taxon>Bacteria</taxon>
        <taxon>Bacillati</taxon>
        <taxon>Actinomycetota</taxon>
        <taxon>Actinomycetes</taxon>
        <taxon>Micrococcales</taxon>
        <taxon>Sanguibacteraceae</taxon>
        <taxon>Sanguibacter</taxon>
    </lineage>
</organism>
<feature type="compositionally biased region" description="Basic residues" evidence="1">
    <location>
        <begin position="56"/>
        <end position="82"/>
    </location>
</feature>
<dbReference type="Proteomes" id="UP000225548">
    <property type="component" value="Unassembled WGS sequence"/>
</dbReference>
<evidence type="ECO:0000313" key="3">
    <source>
        <dbReference type="EMBL" id="PFG34245.1"/>
    </source>
</evidence>
<accession>A0A2A9E7F4</accession>
<reference evidence="3 4" key="1">
    <citation type="submission" date="2017-10" db="EMBL/GenBank/DDBJ databases">
        <title>Sequencing the genomes of 1000 actinobacteria strains.</title>
        <authorList>
            <person name="Klenk H.-P."/>
        </authorList>
    </citation>
    <scope>NUCLEOTIDE SEQUENCE [LARGE SCALE GENOMIC DNA]</scope>
    <source>
        <strain evidence="3 4">DSM 18966</strain>
    </source>
</reference>
<sequence length="82" mass="9225">MDGPRLLRALPLALVALLALSLAKIGFDGWSWLPALGLVLVGLAAAFLPALPERKPRTRTRTRTRRRRTKPRARTRRRSRSS</sequence>
<feature type="transmembrane region" description="Helical" evidence="2">
    <location>
        <begin position="33"/>
        <end position="51"/>
    </location>
</feature>
<keyword evidence="2" id="KW-0812">Transmembrane</keyword>
<keyword evidence="2" id="KW-1133">Transmembrane helix</keyword>
<evidence type="ECO:0000256" key="1">
    <source>
        <dbReference type="SAM" id="MobiDB-lite"/>
    </source>
</evidence>
<name>A0A2A9E7F4_9MICO</name>
<evidence type="ECO:0000313" key="4">
    <source>
        <dbReference type="Proteomes" id="UP000225548"/>
    </source>
</evidence>
<dbReference type="AlphaFoldDB" id="A0A2A9E7F4"/>
<protein>
    <submittedName>
        <fullName evidence="3">Uncharacterized protein</fullName>
    </submittedName>
</protein>
<proteinExistence type="predicted"/>
<keyword evidence="2" id="KW-0472">Membrane</keyword>
<dbReference type="EMBL" id="PDJG01000001">
    <property type="protein sequence ID" value="PFG34245.1"/>
    <property type="molecule type" value="Genomic_DNA"/>
</dbReference>
<dbReference type="RefSeq" id="WP_098455307.1">
    <property type="nucleotide sequence ID" value="NZ_PDJG01000001.1"/>
</dbReference>
<gene>
    <name evidence="3" type="ORF">ATL42_2151</name>
</gene>
<keyword evidence="4" id="KW-1185">Reference proteome</keyword>
<evidence type="ECO:0000256" key="2">
    <source>
        <dbReference type="SAM" id="Phobius"/>
    </source>
</evidence>
<comment type="caution">
    <text evidence="3">The sequence shown here is derived from an EMBL/GenBank/DDBJ whole genome shotgun (WGS) entry which is preliminary data.</text>
</comment>
<feature type="region of interest" description="Disordered" evidence="1">
    <location>
        <begin position="54"/>
        <end position="82"/>
    </location>
</feature>